<keyword evidence="4" id="KW-0411">Iron-sulfur</keyword>
<protein>
    <recommendedName>
        <fullName evidence="5">4Fe-4S ferredoxin-type domain-containing protein</fullName>
    </recommendedName>
</protein>
<name>A0A1G1L2X1_9BACT</name>
<organism evidence="6 7">
    <name type="scientific">Candidatus Danuiimicrobium aquiferis</name>
    <dbReference type="NCBI Taxonomy" id="1801832"/>
    <lineage>
        <taxon>Bacteria</taxon>
        <taxon>Pseudomonadati</taxon>
        <taxon>Candidatus Omnitrophota</taxon>
        <taxon>Candidatus Danuiimicrobium</taxon>
    </lineage>
</organism>
<dbReference type="PANTHER" id="PTHR43177">
    <property type="entry name" value="PROTEIN NRFC"/>
    <property type="match status" value="1"/>
</dbReference>
<sequence length="191" mass="21960">MDEMTTSAGELQQGKLNLVPRKGKDERLYIDLDLYYSDRTNQDEIKCSYYFHQQKPVNNGVISFVELANYVLVCRRCEEPHCVNACPVEALEQQKDKGKLLVRHNMRCISCKSCSHACPYGTIYPEQLPFLIHNCDYCLDRRNRQGEPLCVKTCSSGAITLKSGDIELDENTFLVGDHLIVHSTHWKWEKA</sequence>
<dbReference type="Gene3D" id="3.30.70.20">
    <property type="match status" value="2"/>
</dbReference>
<dbReference type="GO" id="GO:0046872">
    <property type="term" value="F:metal ion binding"/>
    <property type="evidence" value="ECO:0007669"/>
    <property type="project" value="UniProtKB-KW"/>
</dbReference>
<dbReference type="GO" id="GO:0051539">
    <property type="term" value="F:4 iron, 4 sulfur cluster binding"/>
    <property type="evidence" value="ECO:0007669"/>
    <property type="project" value="UniProtKB-KW"/>
</dbReference>
<evidence type="ECO:0000256" key="2">
    <source>
        <dbReference type="ARBA" id="ARBA00022723"/>
    </source>
</evidence>
<accession>A0A1G1L2X1</accession>
<evidence type="ECO:0000256" key="3">
    <source>
        <dbReference type="ARBA" id="ARBA00023004"/>
    </source>
</evidence>
<evidence type="ECO:0000259" key="5">
    <source>
        <dbReference type="PROSITE" id="PS51379"/>
    </source>
</evidence>
<keyword evidence="2" id="KW-0479">Metal-binding</keyword>
<dbReference type="SUPFAM" id="SSF54862">
    <property type="entry name" value="4Fe-4S ferredoxins"/>
    <property type="match status" value="1"/>
</dbReference>
<evidence type="ECO:0000256" key="4">
    <source>
        <dbReference type="ARBA" id="ARBA00023014"/>
    </source>
</evidence>
<dbReference type="PANTHER" id="PTHR43177:SF3">
    <property type="entry name" value="PROTEIN NRFC HOMOLOG"/>
    <property type="match status" value="1"/>
</dbReference>
<gene>
    <name evidence="6" type="ORF">A3G33_01010</name>
</gene>
<feature type="domain" description="4Fe-4S ferredoxin-type" evidence="5">
    <location>
        <begin position="63"/>
        <end position="96"/>
    </location>
</feature>
<evidence type="ECO:0000256" key="1">
    <source>
        <dbReference type="ARBA" id="ARBA00022485"/>
    </source>
</evidence>
<reference evidence="6 7" key="1">
    <citation type="journal article" date="2016" name="Nat. Commun.">
        <title>Thousands of microbial genomes shed light on interconnected biogeochemical processes in an aquifer system.</title>
        <authorList>
            <person name="Anantharaman K."/>
            <person name="Brown C.T."/>
            <person name="Hug L.A."/>
            <person name="Sharon I."/>
            <person name="Castelle C.J."/>
            <person name="Probst A.J."/>
            <person name="Thomas B.C."/>
            <person name="Singh A."/>
            <person name="Wilkins M.J."/>
            <person name="Karaoz U."/>
            <person name="Brodie E.L."/>
            <person name="Williams K.H."/>
            <person name="Hubbard S.S."/>
            <person name="Banfield J.F."/>
        </authorList>
    </citation>
    <scope>NUCLEOTIDE SEQUENCE [LARGE SCALE GENOMIC DNA]</scope>
</reference>
<dbReference type="Proteomes" id="UP000178187">
    <property type="component" value="Unassembled WGS sequence"/>
</dbReference>
<dbReference type="InterPro" id="IPR017900">
    <property type="entry name" value="4Fe4S_Fe_S_CS"/>
</dbReference>
<dbReference type="PROSITE" id="PS51379">
    <property type="entry name" value="4FE4S_FER_2"/>
    <property type="match status" value="2"/>
</dbReference>
<dbReference type="Pfam" id="PF13247">
    <property type="entry name" value="Fer4_11"/>
    <property type="match status" value="1"/>
</dbReference>
<dbReference type="InterPro" id="IPR050954">
    <property type="entry name" value="ET_IronSulfur_Cluster-Binding"/>
</dbReference>
<keyword evidence="1" id="KW-0004">4Fe-4S</keyword>
<dbReference type="PROSITE" id="PS00198">
    <property type="entry name" value="4FE4S_FER_1"/>
    <property type="match status" value="1"/>
</dbReference>
<evidence type="ECO:0000313" key="6">
    <source>
        <dbReference type="EMBL" id="OGW99482.1"/>
    </source>
</evidence>
<proteinExistence type="predicted"/>
<comment type="caution">
    <text evidence="6">The sequence shown here is derived from an EMBL/GenBank/DDBJ whole genome shotgun (WGS) entry which is preliminary data.</text>
</comment>
<dbReference type="CDD" id="cd04410">
    <property type="entry name" value="DMSOR_beta-like"/>
    <property type="match status" value="1"/>
</dbReference>
<dbReference type="InterPro" id="IPR017896">
    <property type="entry name" value="4Fe4S_Fe-S-bd"/>
</dbReference>
<keyword evidence="3" id="KW-0408">Iron</keyword>
<evidence type="ECO:0000313" key="7">
    <source>
        <dbReference type="Proteomes" id="UP000178187"/>
    </source>
</evidence>
<dbReference type="EMBL" id="MHFR01000005">
    <property type="protein sequence ID" value="OGW99482.1"/>
    <property type="molecule type" value="Genomic_DNA"/>
</dbReference>
<feature type="domain" description="4Fe-4S ferredoxin-type" evidence="5">
    <location>
        <begin position="98"/>
        <end position="128"/>
    </location>
</feature>
<dbReference type="AlphaFoldDB" id="A0A1G1L2X1"/>